<feature type="chain" id="PRO_5029629674" description="YncI copper-binding domain-containing protein" evidence="3">
    <location>
        <begin position="36"/>
        <end position="234"/>
    </location>
</feature>
<dbReference type="CDD" id="cd08545">
    <property type="entry name" value="YcnI_like"/>
    <property type="match status" value="1"/>
</dbReference>
<evidence type="ECO:0000256" key="3">
    <source>
        <dbReference type="SAM" id="SignalP"/>
    </source>
</evidence>
<keyword evidence="2" id="KW-0472">Membrane</keyword>
<reference evidence="5 6" key="1">
    <citation type="journal article" date="2019" name="Emerg. Microbes Infect.">
        <title>Comprehensive subspecies identification of 175 nontuberculous mycobacteria species based on 7547 genomic profiles.</title>
        <authorList>
            <person name="Matsumoto Y."/>
            <person name="Kinjo T."/>
            <person name="Motooka D."/>
            <person name="Nabeya D."/>
            <person name="Jung N."/>
            <person name="Uechi K."/>
            <person name="Horii T."/>
            <person name="Iida T."/>
            <person name="Fujita J."/>
            <person name="Nakamura S."/>
        </authorList>
    </citation>
    <scope>NUCLEOTIDE SEQUENCE [LARGE SCALE GENOMIC DNA]</scope>
    <source>
        <strain evidence="5 6">JCM 17899</strain>
    </source>
</reference>
<feature type="transmembrane region" description="Helical" evidence="2">
    <location>
        <begin position="211"/>
        <end position="229"/>
    </location>
</feature>
<name>A0A7I7QJX7_9MYCO</name>
<evidence type="ECO:0000313" key="5">
    <source>
        <dbReference type="EMBL" id="BBY26584.1"/>
    </source>
</evidence>
<feature type="domain" description="YncI copper-binding" evidence="4">
    <location>
        <begin position="36"/>
        <end position="169"/>
    </location>
</feature>
<keyword evidence="2" id="KW-0812">Transmembrane</keyword>
<keyword evidence="3" id="KW-0732">Signal</keyword>
<sequence length="234" mass="23703">MRTTPRASSRALLATATAGVVLSMTLTIGTGTAAAHVHVDADDAAPGSTSVLTFRVPGESEDGSLTTKFSVALPNVASARTEVMPGWSTVLDRDATAGTVRSVTWTAAPGVGISAEQFALFHVSVALPDEESVSLPATQTYSDGKVVRWDQPPLPGGGEPEYPAPTLELSGAAAGGDEHGSPAPTATAVPSATEPQAEPVAMARPDDTARWLAGGALVLAAVAVVLAVVRRRSA</sequence>
<dbReference type="InterPro" id="IPR038507">
    <property type="entry name" value="YcnI-like_sf"/>
</dbReference>
<proteinExistence type="predicted"/>
<evidence type="ECO:0000256" key="2">
    <source>
        <dbReference type="SAM" id="Phobius"/>
    </source>
</evidence>
<dbReference type="KEGG" id="msei:MSEDJ_06800"/>
<protein>
    <recommendedName>
        <fullName evidence="4">YncI copper-binding domain-containing protein</fullName>
    </recommendedName>
</protein>
<feature type="compositionally biased region" description="Low complexity" evidence="1">
    <location>
        <begin position="182"/>
        <end position="195"/>
    </location>
</feature>
<accession>A0A7I7QJX7</accession>
<dbReference type="AlphaFoldDB" id="A0A7I7QJX7"/>
<dbReference type="Gene3D" id="2.60.40.2230">
    <property type="entry name" value="Uncharacterised protein YcnI-like PF07987, DUF1775"/>
    <property type="match status" value="1"/>
</dbReference>
<keyword evidence="2" id="KW-1133">Transmembrane helix</keyword>
<dbReference type="Pfam" id="PF07987">
    <property type="entry name" value="DUF1775"/>
    <property type="match status" value="1"/>
</dbReference>
<gene>
    <name evidence="5" type="ORF">MSEDJ_06800</name>
</gene>
<dbReference type="Proteomes" id="UP000467193">
    <property type="component" value="Chromosome"/>
</dbReference>
<evidence type="ECO:0000313" key="6">
    <source>
        <dbReference type="Proteomes" id="UP000467193"/>
    </source>
</evidence>
<evidence type="ECO:0000259" key="4">
    <source>
        <dbReference type="Pfam" id="PF07987"/>
    </source>
</evidence>
<organism evidence="5 6">
    <name type="scientific">Mycolicibacterium sediminis</name>
    <dbReference type="NCBI Taxonomy" id="1286180"/>
    <lineage>
        <taxon>Bacteria</taxon>
        <taxon>Bacillati</taxon>
        <taxon>Actinomycetota</taxon>
        <taxon>Actinomycetes</taxon>
        <taxon>Mycobacteriales</taxon>
        <taxon>Mycobacteriaceae</taxon>
        <taxon>Mycolicibacterium</taxon>
    </lineage>
</organism>
<dbReference type="InterPro" id="IPR012533">
    <property type="entry name" value="YcnI-copper_dom"/>
</dbReference>
<evidence type="ECO:0000256" key="1">
    <source>
        <dbReference type="SAM" id="MobiDB-lite"/>
    </source>
</evidence>
<keyword evidence="6" id="KW-1185">Reference proteome</keyword>
<dbReference type="RefSeq" id="WP_163795604.1">
    <property type="nucleotide sequence ID" value="NZ_AP022588.1"/>
</dbReference>
<dbReference type="EMBL" id="AP022588">
    <property type="protein sequence ID" value="BBY26584.1"/>
    <property type="molecule type" value="Genomic_DNA"/>
</dbReference>
<feature type="signal peptide" evidence="3">
    <location>
        <begin position="1"/>
        <end position="35"/>
    </location>
</feature>
<feature type="region of interest" description="Disordered" evidence="1">
    <location>
        <begin position="150"/>
        <end position="199"/>
    </location>
</feature>